<organism evidence="3 4">
    <name type="scientific">Chitinophaga varians</name>
    <dbReference type="NCBI Taxonomy" id="2202339"/>
    <lineage>
        <taxon>Bacteria</taxon>
        <taxon>Pseudomonadati</taxon>
        <taxon>Bacteroidota</taxon>
        <taxon>Chitinophagia</taxon>
        <taxon>Chitinophagales</taxon>
        <taxon>Chitinophagaceae</taxon>
        <taxon>Chitinophaga</taxon>
    </lineage>
</organism>
<dbReference type="PANTHER" id="PTHR10900">
    <property type="entry name" value="PERIOSTIN-RELATED"/>
    <property type="match status" value="1"/>
</dbReference>
<feature type="domain" description="FAS1" evidence="2">
    <location>
        <begin position="40"/>
        <end position="189"/>
    </location>
</feature>
<accession>A0A847RJA1</accession>
<dbReference type="SMART" id="SM00554">
    <property type="entry name" value="FAS1"/>
    <property type="match status" value="2"/>
</dbReference>
<dbReference type="EMBL" id="JABAIA010000001">
    <property type="protein sequence ID" value="NLR63062.1"/>
    <property type="molecule type" value="Genomic_DNA"/>
</dbReference>
<comment type="caution">
    <text evidence="3">The sequence shown here is derived from an EMBL/GenBank/DDBJ whole genome shotgun (WGS) entry which is preliminary data.</text>
</comment>
<dbReference type="InterPro" id="IPR000782">
    <property type="entry name" value="FAS1_domain"/>
</dbReference>
<dbReference type="PROSITE" id="PS50213">
    <property type="entry name" value="FAS1"/>
    <property type="match status" value="2"/>
</dbReference>
<dbReference type="InterPro" id="IPR050904">
    <property type="entry name" value="Adhesion/Biosynth-related"/>
</dbReference>
<dbReference type="PROSITE" id="PS51257">
    <property type="entry name" value="PROKAR_LIPOPROTEIN"/>
    <property type="match status" value="1"/>
</dbReference>
<dbReference type="GO" id="GO:0005615">
    <property type="term" value="C:extracellular space"/>
    <property type="evidence" value="ECO:0007669"/>
    <property type="project" value="TreeGrafter"/>
</dbReference>
<dbReference type="Gene3D" id="2.30.180.10">
    <property type="entry name" value="FAS1 domain"/>
    <property type="match status" value="2"/>
</dbReference>
<dbReference type="InterPro" id="IPR036378">
    <property type="entry name" value="FAS1_dom_sf"/>
</dbReference>
<dbReference type="Proteomes" id="UP000570474">
    <property type="component" value="Unassembled WGS sequence"/>
</dbReference>
<gene>
    <name evidence="3" type="ORF">HGH92_01970</name>
</gene>
<reference evidence="3 4" key="1">
    <citation type="submission" date="2020-04" db="EMBL/GenBank/DDBJ databases">
        <authorList>
            <person name="Yin C."/>
        </authorList>
    </citation>
    <scope>NUCLEOTIDE SEQUENCE [LARGE SCALE GENOMIC DNA]</scope>
    <source>
        <strain evidence="3 4">Ae27</strain>
    </source>
</reference>
<evidence type="ECO:0000313" key="3">
    <source>
        <dbReference type="EMBL" id="NLR63062.1"/>
    </source>
</evidence>
<proteinExistence type="predicted"/>
<feature type="chain" id="PRO_5032440233" description="FAS1 domain-containing protein" evidence="1">
    <location>
        <begin position="25"/>
        <end position="389"/>
    </location>
</feature>
<evidence type="ECO:0000313" key="4">
    <source>
        <dbReference type="Proteomes" id="UP000570474"/>
    </source>
</evidence>
<feature type="signal peptide" evidence="1">
    <location>
        <begin position="1"/>
        <end position="24"/>
    </location>
</feature>
<dbReference type="SUPFAM" id="SSF82153">
    <property type="entry name" value="FAS1 domain"/>
    <property type="match status" value="2"/>
</dbReference>
<dbReference type="AlphaFoldDB" id="A0A847RJA1"/>
<dbReference type="PANTHER" id="PTHR10900:SF77">
    <property type="entry name" value="FI19380P1"/>
    <property type="match status" value="1"/>
</dbReference>
<dbReference type="Pfam" id="PF02469">
    <property type="entry name" value="Fasciclin"/>
    <property type="match status" value="1"/>
</dbReference>
<name>A0A847RJA1_9BACT</name>
<keyword evidence="4" id="KW-1185">Reference proteome</keyword>
<dbReference type="RefSeq" id="WP_168869081.1">
    <property type="nucleotide sequence ID" value="NZ_JABAIA010000001.1"/>
</dbReference>
<keyword evidence="1" id="KW-0732">Signal</keyword>
<feature type="domain" description="FAS1" evidence="2">
    <location>
        <begin position="193"/>
        <end position="386"/>
    </location>
</feature>
<protein>
    <recommendedName>
        <fullName evidence="2">FAS1 domain-containing protein</fullName>
    </recommendedName>
</protein>
<sequence>MMKRKYFIYTFALFLLFLSACRLKDAQVTPVGKPLEYAGPTRKIRELLDSTNLTVYKAIWKKVNMDSVIADGAWQAYTLLAPTDDAFAKAGITADKVKVMQVEDLDTLLFYHVLDSWLSGDQLKKLTGSNNMRSLLRRTDLPGFYSNDPYIYAQYLGYHDGKLMINGKPYTLKPLEAINGTIYLLDAVLNKPAQDMYDYLLNNPEFSYLMEAFRISDSIYQLSWKQPRMTDLLKTTAQYKSFTLFAPTNRAFQQSGFNTVDDLRQRALLYDVGDSYYNDNMYYVSPTTSLDSVLSANHLDFNAAMKPNYPLVLFSNDLTDNAMLAGFQIRPGSTYHEGPQFIRLSFANNAGSIMVKQLGSSLPARKLVTTDLLFRNGVIHVIDDGLFMP</sequence>
<evidence type="ECO:0000259" key="2">
    <source>
        <dbReference type="PROSITE" id="PS50213"/>
    </source>
</evidence>
<evidence type="ECO:0000256" key="1">
    <source>
        <dbReference type="SAM" id="SignalP"/>
    </source>
</evidence>